<dbReference type="InterPro" id="IPR003593">
    <property type="entry name" value="AAA+_ATPase"/>
</dbReference>
<dbReference type="FunFam" id="3.40.50.300:FF:000201">
    <property type="entry name" value="Glycine betaine/L-proline ABC transporter ATP-binding protein"/>
    <property type="match status" value="1"/>
</dbReference>
<dbReference type="InterPro" id="IPR017871">
    <property type="entry name" value="ABC_transporter-like_CS"/>
</dbReference>
<keyword evidence="3" id="KW-0547">Nucleotide-binding</keyword>
<dbReference type="InterPro" id="IPR027417">
    <property type="entry name" value="P-loop_NTPase"/>
</dbReference>
<reference evidence="6 7" key="1">
    <citation type="submission" date="2017-10" db="EMBL/GenBank/DDBJ databases">
        <title>Novel microbial diversity and functional potential in the marine mammal oral microbiome.</title>
        <authorList>
            <person name="Dudek N.K."/>
            <person name="Sun C.L."/>
            <person name="Burstein D."/>
            <person name="Kantor R.S."/>
            <person name="Aliaga Goltsman D.S."/>
            <person name="Bik E.M."/>
            <person name="Thomas B.C."/>
            <person name="Banfield J.F."/>
            <person name="Relman D.A."/>
        </authorList>
    </citation>
    <scope>NUCLEOTIDE SEQUENCE [LARGE SCALE GENOMIC DNA]</scope>
    <source>
        <strain evidence="6">DOLJORAL78_47_16</strain>
    </source>
</reference>
<dbReference type="GO" id="GO:0016020">
    <property type="term" value="C:membrane"/>
    <property type="evidence" value="ECO:0007669"/>
    <property type="project" value="InterPro"/>
</dbReference>
<evidence type="ECO:0000259" key="5">
    <source>
        <dbReference type="PROSITE" id="PS50893"/>
    </source>
</evidence>
<evidence type="ECO:0000256" key="4">
    <source>
        <dbReference type="ARBA" id="ARBA00022840"/>
    </source>
</evidence>
<dbReference type="PANTHER" id="PTHR43869">
    <property type="entry name" value="GLYCINE BETAINE/PROLINE BETAINE TRANSPORT SYSTEM ATP-BINDING PROTEIN PROV"/>
    <property type="match status" value="1"/>
</dbReference>
<dbReference type="Gene3D" id="3.10.580.10">
    <property type="entry name" value="CBS-domain"/>
    <property type="match status" value="1"/>
</dbReference>
<evidence type="ECO:0000313" key="7">
    <source>
        <dbReference type="Proteomes" id="UP000230821"/>
    </source>
</evidence>
<dbReference type="GO" id="GO:0016887">
    <property type="term" value="F:ATP hydrolysis activity"/>
    <property type="evidence" value="ECO:0007669"/>
    <property type="project" value="InterPro"/>
</dbReference>
<protein>
    <submittedName>
        <fullName evidence="6">ABC transporter ATP-binding protein</fullName>
    </submittedName>
</protein>
<comment type="similarity">
    <text evidence="1">Belongs to the ABC transporter superfamily.</text>
</comment>
<dbReference type="CDD" id="cd03294">
    <property type="entry name" value="ABC_Pro_Gly_Betaine"/>
    <property type="match status" value="1"/>
</dbReference>
<sequence>MAFIEFHHLYKIFGHNPQAALSKLKKHPEDRDSLIKTGHTAALRDISLSIEKGETFVVMGLSGSGKSTLIRCLNRLIEPTAGKILIDGQDVMNLNQNELRELRRHKMSMVFQRFALLPHRSVLENMAYGLEIQGVPKQEREERAMQWVDSVGLSGWEKSYPRQLSGGMQQRVGIGRALCTDPEVLLMDEPFSALDPLIRREMQDELLALEGRIHKTTIFITHDLDEALRLGDRIAILKDGLLVQVGTPEDILSNPADDYVADFTRDVNRIRVLSASNVMISPHQLVIERGGPRAALKFMQREGLSSVFVTNREMKLEGLLALDEALEAAQKGMKNVRELLYRQEIQTTAPDTGLEELLPSAIASRWPIAVVNEQNVLLGVIPRVAVLAALAGDDTPEEVMTEQEAIWQQV</sequence>
<dbReference type="InterPro" id="IPR046342">
    <property type="entry name" value="CBS_dom_sf"/>
</dbReference>
<name>A0A2G6K8I4_9BACT</name>
<dbReference type="InterPro" id="IPR003439">
    <property type="entry name" value="ABC_transporter-like_ATP-bd"/>
</dbReference>
<dbReference type="SUPFAM" id="SSF54631">
    <property type="entry name" value="CBS-domain pair"/>
    <property type="match status" value="1"/>
</dbReference>
<keyword evidence="2" id="KW-0813">Transport</keyword>
<dbReference type="NCBIfam" id="TIGR01186">
    <property type="entry name" value="proV"/>
    <property type="match status" value="1"/>
</dbReference>
<dbReference type="GO" id="GO:0006970">
    <property type="term" value="P:response to osmotic stress"/>
    <property type="evidence" value="ECO:0007669"/>
    <property type="project" value="UniProtKB-ARBA"/>
</dbReference>
<dbReference type="AlphaFoldDB" id="A0A2G6K8I4"/>
<dbReference type="Proteomes" id="UP000230821">
    <property type="component" value="Unassembled WGS sequence"/>
</dbReference>
<accession>A0A2G6K8I4</accession>
<dbReference type="SMART" id="SM00382">
    <property type="entry name" value="AAA"/>
    <property type="match status" value="1"/>
</dbReference>
<organism evidence="6 7">
    <name type="scientific">candidate division KSB3 bacterium</name>
    <dbReference type="NCBI Taxonomy" id="2044937"/>
    <lineage>
        <taxon>Bacteria</taxon>
        <taxon>candidate division KSB3</taxon>
    </lineage>
</organism>
<dbReference type="PROSITE" id="PS00211">
    <property type="entry name" value="ABC_TRANSPORTER_1"/>
    <property type="match status" value="1"/>
</dbReference>
<evidence type="ECO:0000313" key="6">
    <source>
        <dbReference type="EMBL" id="PIE31292.1"/>
    </source>
</evidence>
<evidence type="ECO:0000256" key="2">
    <source>
        <dbReference type="ARBA" id="ARBA00022448"/>
    </source>
</evidence>
<evidence type="ECO:0000256" key="3">
    <source>
        <dbReference type="ARBA" id="ARBA00022741"/>
    </source>
</evidence>
<dbReference type="EMBL" id="PDSK01000157">
    <property type="protein sequence ID" value="PIE31292.1"/>
    <property type="molecule type" value="Genomic_DNA"/>
</dbReference>
<dbReference type="PROSITE" id="PS50893">
    <property type="entry name" value="ABC_TRANSPORTER_2"/>
    <property type="match status" value="1"/>
</dbReference>
<gene>
    <name evidence="6" type="ORF">CSA56_18760</name>
</gene>
<dbReference type="Pfam" id="PF00005">
    <property type="entry name" value="ABC_tran"/>
    <property type="match status" value="1"/>
</dbReference>
<dbReference type="Gene3D" id="3.40.50.300">
    <property type="entry name" value="P-loop containing nucleotide triphosphate hydrolases"/>
    <property type="match status" value="1"/>
</dbReference>
<dbReference type="InterPro" id="IPR051921">
    <property type="entry name" value="ABC_osmolyte_uptake_ATP-bind"/>
</dbReference>
<dbReference type="GO" id="GO:0031460">
    <property type="term" value="P:glycine betaine transport"/>
    <property type="evidence" value="ECO:0007669"/>
    <property type="project" value="InterPro"/>
</dbReference>
<proteinExistence type="inferred from homology"/>
<dbReference type="GO" id="GO:0005524">
    <property type="term" value="F:ATP binding"/>
    <property type="evidence" value="ECO:0007669"/>
    <property type="project" value="UniProtKB-KW"/>
</dbReference>
<dbReference type="PANTHER" id="PTHR43869:SF1">
    <property type="entry name" value="GLYCINE BETAINE_PROLINE BETAINE TRANSPORT SYSTEM ATP-BINDING PROTEIN PROV"/>
    <property type="match status" value="1"/>
</dbReference>
<keyword evidence="4 6" id="KW-0067">ATP-binding</keyword>
<evidence type="ECO:0000256" key="1">
    <source>
        <dbReference type="ARBA" id="ARBA00005417"/>
    </source>
</evidence>
<comment type="caution">
    <text evidence="6">The sequence shown here is derived from an EMBL/GenBank/DDBJ whole genome shotgun (WGS) entry which is preliminary data.</text>
</comment>
<dbReference type="SUPFAM" id="SSF52540">
    <property type="entry name" value="P-loop containing nucleoside triphosphate hydrolases"/>
    <property type="match status" value="1"/>
</dbReference>
<dbReference type="InterPro" id="IPR005892">
    <property type="entry name" value="Gly-betaine_transp_ATP-bd"/>
</dbReference>
<feature type="domain" description="ABC transporter" evidence="5">
    <location>
        <begin position="4"/>
        <end position="264"/>
    </location>
</feature>